<feature type="transmembrane region" description="Helical" evidence="1">
    <location>
        <begin position="124"/>
        <end position="142"/>
    </location>
</feature>
<proteinExistence type="predicted"/>
<dbReference type="EMBL" id="CP002357">
    <property type="protein sequence ID" value="ADR35346.1"/>
    <property type="molecule type" value="Genomic_DNA"/>
</dbReference>
<geneLocation type="plasmid" evidence="2 3">
    <name>pSULKU02</name>
</geneLocation>
<keyword evidence="1" id="KW-0812">Transmembrane</keyword>
<keyword evidence="2" id="KW-0614">Plasmid</keyword>
<evidence type="ECO:0000313" key="2">
    <source>
        <dbReference type="EMBL" id="ADR35346.1"/>
    </source>
</evidence>
<reference evidence="2 3" key="1">
    <citation type="journal article" date="2012" name="Stand. Genomic Sci.">
        <title>Complete genome sequence of the sulfur compounds oxidizing chemolithoautotroph Sulfuricurvum kujiense type strain (YK-1(T)).</title>
        <authorList>
            <person name="Han C."/>
            <person name="Kotsyurbenko O."/>
            <person name="Chertkov O."/>
            <person name="Held B."/>
            <person name="Lapidus A."/>
            <person name="Nolan M."/>
            <person name="Lucas S."/>
            <person name="Hammon N."/>
            <person name="Deshpande S."/>
            <person name="Cheng J.F."/>
            <person name="Tapia R."/>
            <person name="Goodwin L.A."/>
            <person name="Pitluck S."/>
            <person name="Liolios K."/>
            <person name="Pagani I."/>
            <person name="Ivanova N."/>
            <person name="Mavromatis K."/>
            <person name="Mikhailova N."/>
            <person name="Pati A."/>
            <person name="Chen A."/>
            <person name="Palaniappan K."/>
            <person name="Land M."/>
            <person name="Hauser L."/>
            <person name="Chang Y.J."/>
            <person name="Jeffries C.D."/>
            <person name="Brambilla E.M."/>
            <person name="Rohde M."/>
            <person name="Spring S."/>
            <person name="Sikorski J."/>
            <person name="Goker M."/>
            <person name="Woyke T."/>
            <person name="Bristow J."/>
            <person name="Eisen J.A."/>
            <person name="Markowitz V."/>
            <person name="Hugenholtz P."/>
            <person name="Kyrpides N.C."/>
            <person name="Klenk H.P."/>
            <person name="Detter J.C."/>
        </authorList>
    </citation>
    <scope>NUCLEOTIDE SEQUENCE [LARGE SCALE GENOMIC DNA]</scope>
    <source>
        <strain evidence="3">ATCC BAA-921 / DSM 16994 / JCM 11577 / YK-1</strain>
    </source>
</reference>
<accession>E4U3T0</accession>
<organism evidence="2 3">
    <name type="scientific">Sulfuricurvum kujiense (strain ATCC BAA-921 / DSM 16994 / JCM 11577 / YK-1)</name>
    <dbReference type="NCBI Taxonomy" id="709032"/>
    <lineage>
        <taxon>Bacteria</taxon>
        <taxon>Pseudomonadati</taxon>
        <taxon>Campylobacterota</taxon>
        <taxon>Epsilonproteobacteria</taxon>
        <taxon>Campylobacterales</taxon>
        <taxon>Sulfurimonadaceae</taxon>
        <taxon>Sulfuricurvum</taxon>
    </lineage>
</organism>
<dbReference type="Proteomes" id="UP000008721">
    <property type="component" value="Plasmid pSULKU02"/>
</dbReference>
<keyword evidence="1" id="KW-0472">Membrane</keyword>
<dbReference type="KEGG" id="sku:Sulku_2696"/>
<evidence type="ECO:0000313" key="3">
    <source>
        <dbReference type="Proteomes" id="UP000008721"/>
    </source>
</evidence>
<dbReference type="RefSeq" id="WP_013449958.1">
    <property type="nucleotide sequence ID" value="NC_014755.1"/>
</dbReference>
<gene>
    <name evidence="2" type="ordered locus">Sulku_2696</name>
</gene>
<protein>
    <submittedName>
        <fullName evidence="2">Uncharacterized protein</fullName>
    </submittedName>
</protein>
<dbReference type="HOGENOM" id="CLU_1325794_0_0_7"/>
<evidence type="ECO:0000256" key="1">
    <source>
        <dbReference type="SAM" id="Phobius"/>
    </source>
</evidence>
<keyword evidence="3" id="KW-1185">Reference proteome</keyword>
<sequence>MSHFDMDMMALMGLILLMGGVSVTFLKEMIVPMVGLFLLLVMVWGDDICSRSDRLNFYGDHFDSGGEIICKDDSAHPLLVSHTRGWEHKGSYLFKGNRGVDILDDQCEIINQSEPHCISVTTQIIIGTSALIGIVGWMVWMFRRLNESHIKIKAREERKAAIEKGAAAMAELYRTDPELKEWNEFIGDYYESSDEYMKEAHHEQKNV</sequence>
<name>E4U3T0_SULKY</name>
<dbReference type="AlphaFoldDB" id="E4U3T0"/>
<keyword evidence="1" id="KW-1133">Transmembrane helix</keyword>